<dbReference type="InterPro" id="IPR052159">
    <property type="entry name" value="Competence_DNA_uptake"/>
</dbReference>
<reference evidence="8 9" key="1">
    <citation type="journal article" date="2016" name="Nat. Commun.">
        <title>Thousands of microbial genomes shed light on interconnected biogeochemical processes in an aquifer system.</title>
        <authorList>
            <person name="Anantharaman K."/>
            <person name="Brown C.T."/>
            <person name="Hug L.A."/>
            <person name="Sharon I."/>
            <person name="Castelle C.J."/>
            <person name="Probst A.J."/>
            <person name="Thomas B.C."/>
            <person name="Singh A."/>
            <person name="Wilkins M.J."/>
            <person name="Karaoz U."/>
            <person name="Brodie E.L."/>
            <person name="Williams K.H."/>
            <person name="Hubbard S.S."/>
            <person name="Banfield J.F."/>
        </authorList>
    </citation>
    <scope>NUCLEOTIDE SEQUENCE [LARGE SCALE GENOMIC DNA]</scope>
</reference>
<feature type="transmembrane region" description="Helical" evidence="6">
    <location>
        <begin position="275"/>
        <end position="296"/>
    </location>
</feature>
<feature type="transmembrane region" description="Helical" evidence="6">
    <location>
        <begin position="177"/>
        <end position="202"/>
    </location>
</feature>
<comment type="caution">
    <text evidence="8">The sequence shown here is derived from an EMBL/GenBank/DDBJ whole genome shotgun (WGS) entry which is preliminary data.</text>
</comment>
<dbReference type="Proteomes" id="UP000178851">
    <property type="component" value="Unassembled WGS sequence"/>
</dbReference>
<comment type="subcellular location">
    <subcellularLocation>
        <location evidence="1">Cell membrane</location>
        <topology evidence="1">Multi-pass membrane protein</topology>
    </subcellularLocation>
</comment>
<keyword evidence="5 6" id="KW-0472">Membrane</keyword>
<evidence type="ECO:0000256" key="5">
    <source>
        <dbReference type="ARBA" id="ARBA00023136"/>
    </source>
</evidence>
<evidence type="ECO:0000256" key="2">
    <source>
        <dbReference type="ARBA" id="ARBA00022475"/>
    </source>
</evidence>
<dbReference type="InterPro" id="IPR004477">
    <property type="entry name" value="ComEC_N"/>
</dbReference>
<feature type="transmembrane region" description="Helical" evidence="6">
    <location>
        <begin position="302"/>
        <end position="327"/>
    </location>
</feature>
<accession>A0A1F7YEV5</accession>
<evidence type="ECO:0000256" key="4">
    <source>
        <dbReference type="ARBA" id="ARBA00022989"/>
    </source>
</evidence>
<feature type="transmembrane region" description="Helical" evidence="6">
    <location>
        <begin position="148"/>
        <end position="170"/>
    </location>
</feature>
<dbReference type="EMBL" id="MGGI01000019">
    <property type="protein sequence ID" value="OGM25853.1"/>
    <property type="molecule type" value="Genomic_DNA"/>
</dbReference>
<protein>
    <recommendedName>
        <fullName evidence="7">ComEC/Rec2-related protein domain-containing protein</fullName>
    </recommendedName>
</protein>
<dbReference type="NCBIfam" id="TIGR00360">
    <property type="entry name" value="ComEC_N-term"/>
    <property type="match status" value="1"/>
</dbReference>
<sequence length="355" mass="38851">MRNSIVLFLVLVLLVLVRSVLSRPVYKEGQVIRITTRVTSEPIRYASSQSFNLLGLKISLPLFPEISYGDVVKIEGEVIKGKLDQAKLVGIKESNGFLFGLRKKIIEFYQKSLPEPHSALVAGITLGSKSALPQNFWDLLKKTGTAHVVVASGMNVTMTASFLIGILLLFLNRKKALILAISGIWVYVVLSGLDAPIIRAAIMVSFAYGAQISGRLTNSWRIFFLTGLVMLLIKPSWISDLGFVLSFTATASLMLFEKKAAKLFAKIPVFFREGLTTSLSAQIGVAPILYLAFGQFNILSPIINALILWTVAPIMIIGVAGGIVGLAIPAVGKLILYLAYPMTWWFTNVIKLFAD</sequence>
<evidence type="ECO:0000256" key="6">
    <source>
        <dbReference type="SAM" id="Phobius"/>
    </source>
</evidence>
<dbReference type="PANTHER" id="PTHR30619">
    <property type="entry name" value="DNA INTERNALIZATION/COMPETENCE PROTEIN COMEC/REC2"/>
    <property type="match status" value="1"/>
</dbReference>
<organism evidence="8 9">
    <name type="scientific">Candidatus Woesebacteria bacterium RIFCSPHIGHO2_01_FULL_39_28</name>
    <dbReference type="NCBI Taxonomy" id="1802496"/>
    <lineage>
        <taxon>Bacteria</taxon>
        <taxon>Candidatus Woeseibacteriota</taxon>
    </lineage>
</organism>
<evidence type="ECO:0000256" key="1">
    <source>
        <dbReference type="ARBA" id="ARBA00004651"/>
    </source>
</evidence>
<keyword evidence="3 6" id="KW-0812">Transmembrane</keyword>
<evidence type="ECO:0000313" key="9">
    <source>
        <dbReference type="Proteomes" id="UP000178851"/>
    </source>
</evidence>
<proteinExistence type="predicted"/>
<name>A0A1F7YEV5_9BACT</name>
<dbReference type="Pfam" id="PF03772">
    <property type="entry name" value="Competence"/>
    <property type="match status" value="1"/>
</dbReference>
<evidence type="ECO:0000313" key="8">
    <source>
        <dbReference type="EMBL" id="OGM25853.1"/>
    </source>
</evidence>
<feature type="transmembrane region" description="Helical" evidence="6">
    <location>
        <begin position="334"/>
        <end position="354"/>
    </location>
</feature>
<feature type="domain" description="ComEC/Rec2-related protein" evidence="7">
    <location>
        <begin position="124"/>
        <end position="355"/>
    </location>
</feature>
<keyword evidence="4 6" id="KW-1133">Transmembrane helix</keyword>
<feature type="transmembrane region" description="Helical" evidence="6">
    <location>
        <begin position="222"/>
        <end position="255"/>
    </location>
</feature>
<evidence type="ECO:0000259" key="7">
    <source>
        <dbReference type="Pfam" id="PF03772"/>
    </source>
</evidence>
<evidence type="ECO:0000256" key="3">
    <source>
        <dbReference type="ARBA" id="ARBA00022692"/>
    </source>
</evidence>
<dbReference type="AlphaFoldDB" id="A0A1F7YEV5"/>
<dbReference type="PANTHER" id="PTHR30619:SF7">
    <property type="entry name" value="BETA-LACTAMASE DOMAIN PROTEIN"/>
    <property type="match status" value="1"/>
</dbReference>
<keyword evidence="2" id="KW-1003">Cell membrane</keyword>
<gene>
    <name evidence="8" type="ORF">A2627_02785</name>
</gene>
<dbReference type="GO" id="GO:0005886">
    <property type="term" value="C:plasma membrane"/>
    <property type="evidence" value="ECO:0007669"/>
    <property type="project" value="UniProtKB-SubCell"/>
</dbReference>